<accession>A0A2P1PXY8</accession>
<organism evidence="2 3">
    <name type="scientific">Ahniella affigens</name>
    <dbReference type="NCBI Taxonomy" id="2021234"/>
    <lineage>
        <taxon>Bacteria</taxon>
        <taxon>Pseudomonadati</taxon>
        <taxon>Pseudomonadota</taxon>
        <taxon>Gammaproteobacteria</taxon>
        <taxon>Lysobacterales</taxon>
        <taxon>Rhodanobacteraceae</taxon>
        <taxon>Ahniella</taxon>
    </lineage>
</organism>
<keyword evidence="3" id="KW-1185">Reference proteome</keyword>
<dbReference type="PROSITE" id="PS51257">
    <property type="entry name" value="PROKAR_LIPOPROTEIN"/>
    <property type="match status" value="1"/>
</dbReference>
<protein>
    <recommendedName>
        <fullName evidence="4">Lipoprotein</fullName>
    </recommendedName>
</protein>
<evidence type="ECO:0000313" key="2">
    <source>
        <dbReference type="EMBL" id="AVP99702.1"/>
    </source>
</evidence>
<evidence type="ECO:0008006" key="4">
    <source>
        <dbReference type="Google" id="ProtNLM"/>
    </source>
</evidence>
<sequence length="203" mass="21887">MNKQFQKKLLWGALTLALTACGGQNVKSDVPEAESAPVAAAAPAEAESQAATPAPAPVVRDSLASSTFPDGDPVPPGPKGHTTAEIKLKTPHEPSSDLKERALERWALLIANRGADAFQYLTPGYRSNKNAEQYGAEMGARPVRWKEIGVNSVTCEDDDSCEVSLWSESQVKLSVAMGSNSVFGGHLEKWLKIDGVWYYLPNY</sequence>
<proteinExistence type="predicted"/>
<dbReference type="OrthoDB" id="5738094at2"/>
<name>A0A2P1PXY8_9GAMM</name>
<dbReference type="KEGG" id="xba:C7S18_22110"/>
<reference evidence="2 3" key="2">
    <citation type="submission" date="2018-03" db="EMBL/GenBank/DDBJ databases">
        <authorList>
            <person name="Keele B.F."/>
        </authorList>
    </citation>
    <scope>NUCLEOTIDE SEQUENCE [LARGE SCALE GENOMIC DNA]</scope>
    <source>
        <strain evidence="2 3">D13</strain>
    </source>
</reference>
<feature type="region of interest" description="Disordered" evidence="1">
    <location>
        <begin position="26"/>
        <end position="97"/>
    </location>
</feature>
<feature type="compositionally biased region" description="Low complexity" evidence="1">
    <location>
        <begin position="33"/>
        <end position="53"/>
    </location>
</feature>
<dbReference type="RefSeq" id="WP_106893621.1">
    <property type="nucleotide sequence ID" value="NZ_CP027860.1"/>
</dbReference>
<dbReference type="Proteomes" id="UP000241074">
    <property type="component" value="Chromosome"/>
</dbReference>
<evidence type="ECO:0000256" key="1">
    <source>
        <dbReference type="SAM" id="MobiDB-lite"/>
    </source>
</evidence>
<dbReference type="EMBL" id="CP027860">
    <property type="protein sequence ID" value="AVP99702.1"/>
    <property type="molecule type" value="Genomic_DNA"/>
</dbReference>
<dbReference type="AlphaFoldDB" id="A0A2P1PXY8"/>
<evidence type="ECO:0000313" key="3">
    <source>
        <dbReference type="Proteomes" id="UP000241074"/>
    </source>
</evidence>
<gene>
    <name evidence="2" type="ORF">C7S18_22110</name>
</gene>
<reference evidence="2 3" key="1">
    <citation type="submission" date="2018-03" db="EMBL/GenBank/DDBJ databases">
        <title>Ahniella affigens gen. nov., sp. nov., a gammaproteobacterium isolated from sandy soil near a stream.</title>
        <authorList>
            <person name="Ko Y."/>
            <person name="Kim J.-H."/>
        </authorList>
    </citation>
    <scope>NUCLEOTIDE SEQUENCE [LARGE SCALE GENOMIC DNA]</scope>
    <source>
        <strain evidence="2 3">D13</strain>
    </source>
</reference>
<feature type="compositionally biased region" description="Basic and acidic residues" evidence="1">
    <location>
        <begin position="82"/>
        <end position="97"/>
    </location>
</feature>